<evidence type="ECO:0000256" key="10">
    <source>
        <dbReference type="ARBA" id="ARBA00022833"/>
    </source>
</evidence>
<dbReference type="Proteomes" id="UP000242715">
    <property type="component" value="Unassembled WGS sequence"/>
</dbReference>
<keyword evidence="5" id="KW-0808">Transferase</keyword>
<dbReference type="SUPFAM" id="SSF57850">
    <property type="entry name" value="RING/U-box"/>
    <property type="match status" value="2"/>
</dbReference>
<evidence type="ECO:0000256" key="15">
    <source>
        <dbReference type="SAM" id="Phobius"/>
    </source>
</evidence>
<evidence type="ECO:0000256" key="7">
    <source>
        <dbReference type="ARBA" id="ARBA00022723"/>
    </source>
</evidence>
<feature type="domain" description="RING-type" evidence="16">
    <location>
        <begin position="489"/>
        <end position="531"/>
    </location>
</feature>
<dbReference type="InterPro" id="IPR001841">
    <property type="entry name" value="Znf_RING"/>
</dbReference>
<dbReference type="PANTHER" id="PTHR46279">
    <property type="entry name" value="RING/U-BOX SUPERFAMILY PROTEIN"/>
    <property type="match status" value="1"/>
</dbReference>
<comment type="catalytic activity">
    <reaction evidence="1">
        <text>S-ubiquitinyl-[E2 ubiquitin-conjugating enzyme]-L-cysteine + [acceptor protein]-L-lysine = [E2 ubiquitin-conjugating enzyme]-L-cysteine + N(6)-ubiquitinyl-[acceptor protein]-L-lysine.</text>
        <dbReference type="EC" id="2.3.2.27"/>
    </reaction>
</comment>
<evidence type="ECO:0000313" key="17">
    <source>
        <dbReference type="EMBL" id="GAU32602.1"/>
    </source>
</evidence>
<reference evidence="18" key="1">
    <citation type="journal article" date="2017" name="Front. Plant Sci.">
        <title>Climate Clever Clovers: New Paradigm to Reduce the Environmental Footprint of Ruminants by Breeding Low Methanogenic Forages Utilizing Haplotype Variation.</title>
        <authorList>
            <person name="Kaur P."/>
            <person name="Appels R."/>
            <person name="Bayer P.E."/>
            <person name="Keeble-Gagnere G."/>
            <person name="Wang J."/>
            <person name="Hirakawa H."/>
            <person name="Shirasawa K."/>
            <person name="Vercoe P."/>
            <person name="Stefanova K."/>
            <person name="Durmic Z."/>
            <person name="Nichols P."/>
            <person name="Revell C."/>
            <person name="Isobe S.N."/>
            <person name="Edwards D."/>
            <person name="Erskine W."/>
        </authorList>
    </citation>
    <scope>NUCLEOTIDE SEQUENCE [LARGE SCALE GENOMIC DNA]</scope>
    <source>
        <strain evidence="18">cv. Daliak</strain>
    </source>
</reference>
<keyword evidence="10" id="KW-0862">Zinc</keyword>
<feature type="domain" description="RING-type" evidence="16">
    <location>
        <begin position="211"/>
        <end position="267"/>
    </location>
</feature>
<sequence>MSPKTVITDSSSSSSQFPLAPISCLSNVEEHSNLSSSSVIVSWVPTKSVDTTLFETCEVISTALVPLPWMDMTMWPFLPDLNSDVELMWNEPRCGNCALHDQVCGFSEDQNMVQVQCFANSSNQGLLKSAKYGIALGVGIPALLLIGLACFCGKRTPLQGQRNSSNVPTITISLEPLPSFVMGLDGATIEKYPKILLGESGRLLKPNDNTCSICLSEYQPKETLRSIPECNHYFHAACIDEWLKMNGSPFRLSLEIYNLNFTLLRCPSNVTTDSSSSSSSSSFQFPLTPIPCLSNDEKYSNLSSSSSSVIVLLWAPPFANTTLIETCEVISTAFVPLPWNWKDVNMWPFWRDINSDVELVWTNPRCGKCALNGQVCGFSEDFKNNLQVECFESPSNEEGLSRSAKYGMAIGVGIPALVCLIGFTCFCCGKMRTTSLDGQRTSSNVPTPTISLESLPSYVMGLDGATIEKYPKTLIGESGRLLKPNDNTCSICLSEYQPKETLRSIPECNHYFHAACIDEWLKMNGTCPICRNSPEAYSSSGPYFASLLLSPNSSSLSTSR</sequence>
<dbReference type="GO" id="GO:0008270">
    <property type="term" value="F:zinc ion binding"/>
    <property type="evidence" value="ECO:0007669"/>
    <property type="project" value="UniProtKB-KW"/>
</dbReference>
<evidence type="ECO:0000256" key="13">
    <source>
        <dbReference type="ARBA" id="ARBA00024209"/>
    </source>
</evidence>
<evidence type="ECO:0000256" key="3">
    <source>
        <dbReference type="ARBA" id="ARBA00004906"/>
    </source>
</evidence>
<keyword evidence="9" id="KW-0833">Ubl conjugation pathway</keyword>
<dbReference type="SMART" id="SM00184">
    <property type="entry name" value="RING"/>
    <property type="match status" value="2"/>
</dbReference>
<comment type="pathway">
    <text evidence="3">Protein modification; protein ubiquitination.</text>
</comment>
<keyword evidence="18" id="KW-1185">Reference proteome</keyword>
<organism evidence="17 18">
    <name type="scientific">Trifolium subterraneum</name>
    <name type="common">Subterranean clover</name>
    <dbReference type="NCBI Taxonomy" id="3900"/>
    <lineage>
        <taxon>Eukaryota</taxon>
        <taxon>Viridiplantae</taxon>
        <taxon>Streptophyta</taxon>
        <taxon>Embryophyta</taxon>
        <taxon>Tracheophyta</taxon>
        <taxon>Spermatophyta</taxon>
        <taxon>Magnoliopsida</taxon>
        <taxon>eudicotyledons</taxon>
        <taxon>Gunneridae</taxon>
        <taxon>Pentapetalae</taxon>
        <taxon>rosids</taxon>
        <taxon>fabids</taxon>
        <taxon>Fabales</taxon>
        <taxon>Fabaceae</taxon>
        <taxon>Papilionoideae</taxon>
        <taxon>50 kb inversion clade</taxon>
        <taxon>NPAAA clade</taxon>
        <taxon>Hologalegina</taxon>
        <taxon>IRL clade</taxon>
        <taxon>Trifolieae</taxon>
        <taxon>Trifolium</taxon>
    </lineage>
</organism>
<evidence type="ECO:0000313" key="18">
    <source>
        <dbReference type="Proteomes" id="UP000242715"/>
    </source>
</evidence>
<evidence type="ECO:0000256" key="5">
    <source>
        <dbReference type="ARBA" id="ARBA00022679"/>
    </source>
</evidence>
<dbReference type="CDD" id="cd16461">
    <property type="entry name" value="RING-H2_EL5-like"/>
    <property type="match status" value="1"/>
</dbReference>
<dbReference type="InterPro" id="IPR046948">
    <property type="entry name" value="ATL20-22-like"/>
</dbReference>
<keyword evidence="7" id="KW-0479">Metal-binding</keyword>
<keyword evidence="8 14" id="KW-0863">Zinc-finger</keyword>
<evidence type="ECO:0000256" key="11">
    <source>
        <dbReference type="ARBA" id="ARBA00022989"/>
    </source>
</evidence>
<evidence type="ECO:0000256" key="2">
    <source>
        <dbReference type="ARBA" id="ARBA00004167"/>
    </source>
</evidence>
<evidence type="ECO:0000256" key="6">
    <source>
        <dbReference type="ARBA" id="ARBA00022692"/>
    </source>
</evidence>
<dbReference type="GO" id="GO:0016020">
    <property type="term" value="C:membrane"/>
    <property type="evidence" value="ECO:0007669"/>
    <property type="project" value="UniProtKB-SubCell"/>
</dbReference>
<evidence type="ECO:0000256" key="12">
    <source>
        <dbReference type="ARBA" id="ARBA00023136"/>
    </source>
</evidence>
<gene>
    <name evidence="17" type="ORF">TSUD_71510</name>
</gene>
<evidence type="ECO:0000256" key="14">
    <source>
        <dbReference type="PROSITE-ProRule" id="PRU00175"/>
    </source>
</evidence>
<keyword evidence="12 15" id="KW-0472">Membrane</keyword>
<name>A0A2Z6N6Z4_TRISU</name>
<dbReference type="PROSITE" id="PS50089">
    <property type="entry name" value="ZF_RING_2"/>
    <property type="match status" value="2"/>
</dbReference>
<dbReference type="GO" id="GO:0061630">
    <property type="term" value="F:ubiquitin protein ligase activity"/>
    <property type="evidence" value="ECO:0007669"/>
    <property type="project" value="UniProtKB-EC"/>
</dbReference>
<dbReference type="AlphaFoldDB" id="A0A2Z6N6Z4"/>
<evidence type="ECO:0000256" key="9">
    <source>
        <dbReference type="ARBA" id="ARBA00022786"/>
    </source>
</evidence>
<dbReference type="Gene3D" id="3.30.40.10">
    <property type="entry name" value="Zinc/RING finger domain, C3HC4 (zinc finger)"/>
    <property type="match status" value="2"/>
</dbReference>
<comment type="similarity">
    <text evidence="13">Belongs to the RING-type zinc finger family. ATL subfamily.</text>
</comment>
<comment type="subcellular location">
    <subcellularLocation>
        <location evidence="2">Membrane</location>
        <topology evidence="2">Single-pass membrane protein</topology>
    </subcellularLocation>
</comment>
<evidence type="ECO:0000256" key="8">
    <source>
        <dbReference type="ARBA" id="ARBA00022771"/>
    </source>
</evidence>
<dbReference type="Pfam" id="PF13639">
    <property type="entry name" value="zf-RING_2"/>
    <property type="match status" value="2"/>
</dbReference>
<evidence type="ECO:0000256" key="4">
    <source>
        <dbReference type="ARBA" id="ARBA00012483"/>
    </source>
</evidence>
<evidence type="ECO:0000256" key="1">
    <source>
        <dbReference type="ARBA" id="ARBA00000900"/>
    </source>
</evidence>
<keyword evidence="6 15" id="KW-0812">Transmembrane</keyword>
<dbReference type="OrthoDB" id="8062037at2759"/>
<protein>
    <recommendedName>
        <fullName evidence="4">RING-type E3 ubiquitin transferase</fullName>
        <ecNumber evidence="4">2.3.2.27</ecNumber>
    </recommendedName>
</protein>
<feature type="transmembrane region" description="Helical" evidence="15">
    <location>
        <begin position="406"/>
        <end position="424"/>
    </location>
</feature>
<dbReference type="EC" id="2.3.2.27" evidence="4"/>
<dbReference type="PANTHER" id="PTHR46279:SF31">
    <property type="entry name" value="RING-H2 FINGER PROTEIN ATL20-LIKE ISOFORM X1"/>
    <property type="match status" value="1"/>
</dbReference>
<dbReference type="InterPro" id="IPR013083">
    <property type="entry name" value="Znf_RING/FYVE/PHD"/>
</dbReference>
<keyword evidence="11 15" id="KW-1133">Transmembrane helix</keyword>
<accession>A0A2Z6N6Z4</accession>
<dbReference type="EMBL" id="DF973499">
    <property type="protein sequence ID" value="GAU32602.1"/>
    <property type="molecule type" value="Genomic_DNA"/>
</dbReference>
<proteinExistence type="inferred from homology"/>
<evidence type="ECO:0000259" key="16">
    <source>
        <dbReference type="PROSITE" id="PS50089"/>
    </source>
</evidence>